<keyword evidence="2" id="KW-0812">Transmembrane</keyword>
<dbReference type="Proteomes" id="UP000188603">
    <property type="component" value="Chromosome"/>
</dbReference>
<accession>A0A1U9KA83</accession>
<keyword evidence="4" id="KW-1185">Reference proteome</keyword>
<protein>
    <submittedName>
        <fullName evidence="3">Uncharacterized protein</fullName>
    </submittedName>
</protein>
<evidence type="ECO:0000313" key="4">
    <source>
        <dbReference type="Proteomes" id="UP000188603"/>
    </source>
</evidence>
<keyword evidence="2" id="KW-1133">Transmembrane helix</keyword>
<feature type="region of interest" description="Disordered" evidence="1">
    <location>
        <begin position="53"/>
        <end position="73"/>
    </location>
</feature>
<keyword evidence="2" id="KW-0472">Membrane</keyword>
<organism evidence="3 4">
    <name type="scientific">Novibacillus thermophilus</name>
    <dbReference type="NCBI Taxonomy" id="1471761"/>
    <lineage>
        <taxon>Bacteria</taxon>
        <taxon>Bacillati</taxon>
        <taxon>Bacillota</taxon>
        <taxon>Bacilli</taxon>
        <taxon>Bacillales</taxon>
        <taxon>Thermoactinomycetaceae</taxon>
        <taxon>Novibacillus</taxon>
    </lineage>
</organism>
<name>A0A1U9KA83_9BACL</name>
<gene>
    <name evidence="3" type="ORF">B0W44_15735</name>
</gene>
<evidence type="ECO:0000256" key="1">
    <source>
        <dbReference type="SAM" id="MobiDB-lite"/>
    </source>
</evidence>
<feature type="transmembrane region" description="Helical" evidence="2">
    <location>
        <begin position="21"/>
        <end position="42"/>
    </location>
</feature>
<evidence type="ECO:0000313" key="3">
    <source>
        <dbReference type="EMBL" id="AQS56979.1"/>
    </source>
</evidence>
<proteinExistence type="predicted"/>
<dbReference type="AlphaFoldDB" id="A0A1U9KA83"/>
<evidence type="ECO:0000256" key="2">
    <source>
        <dbReference type="SAM" id="Phobius"/>
    </source>
</evidence>
<reference evidence="3 4" key="1">
    <citation type="journal article" date="2015" name="Int. J. Syst. Evol. Microbiol.">
        <title>Novibacillus thermophilus gen. nov., sp. nov., a Gram-staining-negative and moderately thermophilic member of the family Thermoactinomycetaceae.</title>
        <authorList>
            <person name="Yang G."/>
            <person name="Chen J."/>
            <person name="Zhou S."/>
        </authorList>
    </citation>
    <scope>NUCLEOTIDE SEQUENCE [LARGE SCALE GENOMIC DNA]</scope>
    <source>
        <strain evidence="3 4">SG-1</strain>
    </source>
</reference>
<dbReference type="EMBL" id="CP019699">
    <property type="protein sequence ID" value="AQS56979.1"/>
    <property type="molecule type" value="Genomic_DNA"/>
</dbReference>
<dbReference type="KEGG" id="ntr:B0W44_15735"/>
<dbReference type="RefSeq" id="WP_077720846.1">
    <property type="nucleotide sequence ID" value="NZ_CP019699.1"/>
</dbReference>
<dbReference type="STRING" id="1471761.B0W44_15735"/>
<sequence length="73" mass="7908">MKSVIAWLKSEKSVSDVTTQAMLILGGLLAAVGVVWLVMYYVKPASHNILTDMADTSEGMDPDTPPDIVDGWQ</sequence>